<dbReference type="RefSeq" id="WP_277730927.1">
    <property type="nucleotide sequence ID" value="NZ_CP120733.1"/>
</dbReference>
<dbReference type="PRINTS" id="PR00988">
    <property type="entry name" value="URIDINKINASE"/>
</dbReference>
<comment type="similarity">
    <text evidence="4 16 17">Belongs to the uridine kinase family.</text>
</comment>
<evidence type="ECO:0000256" key="7">
    <source>
        <dbReference type="ARBA" id="ARBA00022490"/>
    </source>
</evidence>
<evidence type="ECO:0000256" key="8">
    <source>
        <dbReference type="ARBA" id="ARBA00022679"/>
    </source>
</evidence>
<evidence type="ECO:0000256" key="11">
    <source>
        <dbReference type="ARBA" id="ARBA00022840"/>
    </source>
</evidence>
<keyword evidence="10 16" id="KW-0418">Kinase</keyword>
<keyword evidence="11 16" id="KW-0067">ATP-binding</keyword>
<evidence type="ECO:0000256" key="6">
    <source>
        <dbReference type="ARBA" id="ARBA00021478"/>
    </source>
</evidence>
<dbReference type="Pfam" id="PF00485">
    <property type="entry name" value="PRK"/>
    <property type="match status" value="1"/>
</dbReference>
<dbReference type="Proteomes" id="UP001222800">
    <property type="component" value="Chromosome"/>
</dbReference>
<dbReference type="InterPro" id="IPR026008">
    <property type="entry name" value="Uridine_kinase"/>
</dbReference>
<evidence type="ECO:0000256" key="5">
    <source>
        <dbReference type="ARBA" id="ARBA00012137"/>
    </source>
</evidence>
<evidence type="ECO:0000256" key="17">
    <source>
        <dbReference type="RuleBase" id="RU003825"/>
    </source>
</evidence>
<dbReference type="InterPro" id="IPR000764">
    <property type="entry name" value="Uridine_kinase-like"/>
</dbReference>
<evidence type="ECO:0000256" key="1">
    <source>
        <dbReference type="ARBA" id="ARBA00004496"/>
    </source>
</evidence>
<evidence type="ECO:0000256" key="16">
    <source>
        <dbReference type="HAMAP-Rule" id="MF_00551"/>
    </source>
</evidence>
<comment type="subcellular location">
    <subcellularLocation>
        <location evidence="1 16 17">Cytoplasm</location>
    </subcellularLocation>
</comment>
<feature type="binding site" evidence="16">
    <location>
        <begin position="12"/>
        <end position="19"/>
    </location>
    <ligand>
        <name>ATP</name>
        <dbReference type="ChEBI" id="CHEBI:30616"/>
    </ligand>
</feature>
<name>A0ABY8E7Z0_9FIRM</name>
<dbReference type="EMBL" id="CP120733">
    <property type="protein sequence ID" value="WFD09007.1"/>
    <property type="molecule type" value="Genomic_DNA"/>
</dbReference>
<keyword evidence="8 16" id="KW-0808">Transferase</keyword>
<comment type="catalytic activity">
    <reaction evidence="14 17">
        <text>cytidine + ATP = CMP + ADP + H(+)</text>
        <dbReference type="Rhea" id="RHEA:24674"/>
        <dbReference type="ChEBI" id="CHEBI:15378"/>
        <dbReference type="ChEBI" id="CHEBI:17562"/>
        <dbReference type="ChEBI" id="CHEBI:30616"/>
        <dbReference type="ChEBI" id="CHEBI:60377"/>
        <dbReference type="ChEBI" id="CHEBI:456216"/>
        <dbReference type="EC" id="2.7.1.48"/>
    </reaction>
</comment>
<gene>
    <name evidence="16 19" type="primary">udk</name>
    <name evidence="19" type="ORF">P4S50_11480</name>
</gene>
<evidence type="ECO:0000256" key="14">
    <source>
        <dbReference type="ARBA" id="ARBA00047436"/>
    </source>
</evidence>
<evidence type="ECO:0000313" key="20">
    <source>
        <dbReference type="Proteomes" id="UP001222800"/>
    </source>
</evidence>
<evidence type="ECO:0000313" key="19">
    <source>
        <dbReference type="EMBL" id="WFD09007.1"/>
    </source>
</evidence>
<evidence type="ECO:0000256" key="13">
    <source>
        <dbReference type="ARBA" id="ARBA00031452"/>
    </source>
</evidence>
<feature type="domain" description="Phosphoribulokinase/uridine kinase" evidence="18">
    <location>
        <begin position="7"/>
        <end position="193"/>
    </location>
</feature>
<dbReference type="GO" id="GO:0004849">
    <property type="term" value="F:uridine kinase activity"/>
    <property type="evidence" value="ECO:0007669"/>
    <property type="project" value="UniProtKB-EC"/>
</dbReference>
<dbReference type="NCBIfam" id="TIGR00235">
    <property type="entry name" value="udk"/>
    <property type="match status" value="1"/>
</dbReference>
<dbReference type="EC" id="2.7.1.48" evidence="5 16"/>
<dbReference type="InterPro" id="IPR027417">
    <property type="entry name" value="P-loop_NTPase"/>
</dbReference>
<evidence type="ECO:0000256" key="3">
    <source>
        <dbReference type="ARBA" id="ARBA00004784"/>
    </source>
</evidence>
<evidence type="ECO:0000259" key="18">
    <source>
        <dbReference type="Pfam" id="PF00485"/>
    </source>
</evidence>
<evidence type="ECO:0000256" key="2">
    <source>
        <dbReference type="ARBA" id="ARBA00004690"/>
    </source>
</evidence>
<comment type="pathway">
    <text evidence="3 16 17">Pyrimidine metabolism; CTP biosynthesis via salvage pathway; CTP from cytidine: step 1/3.</text>
</comment>
<dbReference type="InterPro" id="IPR006083">
    <property type="entry name" value="PRK/URK"/>
</dbReference>
<dbReference type="HAMAP" id="MF_00551">
    <property type="entry name" value="Uridine_kinase"/>
    <property type="match status" value="1"/>
</dbReference>
<keyword evidence="9 16" id="KW-0547">Nucleotide-binding</keyword>
<dbReference type="CDD" id="cd02023">
    <property type="entry name" value="UMPK"/>
    <property type="match status" value="1"/>
</dbReference>
<organism evidence="19 20">
    <name type="scientific">Tepidibacter hydrothermalis</name>
    <dbReference type="NCBI Taxonomy" id="3036126"/>
    <lineage>
        <taxon>Bacteria</taxon>
        <taxon>Bacillati</taxon>
        <taxon>Bacillota</taxon>
        <taxon>Clostridia</taxon>
        <taxon>Peptostreptococcales</taxon>
        <taxon>Peptostreptococcaceae</taxon>
        <taxon>Tepidibacter</taxon>
    </lineage>
</organism>
<reference evidence="19 20" key="1">
    <citation type="submission" date="2023-03" db="EMBL/GenBank/DDBJ databases">
        <title>Complete genome sequence of Tepidibacter sp. SWIR-1, isolated from a deep-sea hydrothermal vent.</title>
        <authorList>
            <person name="Li X."/>
        </authorList>
    </citation>
    <scope>NUCLEOTIDE SEQUENCE [LARGE SCALE GENOMIC DNA]</scope>
    <source>
        <strain evidence="19 20">SWIR-1</strain>
    </source>
</reference>
<protein>
    <recommendedName>
        <fullName evidence="6 16">Uridine kinase</fullName>
        <ecNumber evidence="5 16">2.7.1.48</ecNumber>
    </recommendedName>
    <alternativeName>
        <fullName evidence="12 16">Cytidine monophosphokinase</fullName>
    </alternativeName>
    <alternativeName>
        <fullName evidence="13 16">Uridine monophosphokinase</fullName>
    </alternativeName>
</protein>
<comment type="pathway">
    <text evidence="2 16 17">Pyrimidine metabolism; UMP biosynthesis via salvage pathway; UMP from uridine: step 1/1.</text>
</comment>
<sequence length="214" mass="24648">MKNRPLIIGITGGTGSGKSTVSKAIIESIPEENLSIIEQDAYYKDQSHLEFKDRLKTNYDHPFAFDNELLIGHLNDLLDGKSIKKPVYDFEKHTRDVDQYTEIFSKDIIVVEGIMILEDENLRNMLDIKIFVDTDNDIRILRRIQRDIEERGRTVDSVIDQYLSTVRPAHMQFIEPYKKYADIIMPEGGYNTVAIDIVVAKIKSIIESKVKKDN</sequence>
<dbReference type="SUPFAM" id="SSF52540">
    <property type="entry name" value="P-loop containing nucleoside triphosphate hydrolases"/>
    <property type="match status" value="1"/>
</dbReference>
<proteinExistence type="inferred from homology"/>
<evidence type="ECO:0000256" key="10">
    <source>
        <dbReference type="ARBA" id="ARBA00022777"/>
    </source>
</evidence>
<evidence type="ECO:0000256" key="9">
    <source>
        <dbReference type="ARBA" id="ARBA00022741"/>
    </source>
</evidence>
<keyword evidence="7 16" id="KW-0963">Cytoplasm</keyword>
<evidence type="ECO:0000256" key="15">
    <source>
        <dbReference type="ARBA" id="ARBA00048909"/>
    </source>
</evidence>
<dbReference type="Gene3D" id="3.40.50.300">
    <property type="entry name" value="P-loop containing nucleotide triphosphate hydrolases"/>
    <property type="match status" value="1"/>
</dbReference>
<keyword evidence="20" id="KW-1185">Reference proteome</keyword>
<dbReference type="NCBIfam" id="NF004018">
    <property type="entry name" value="PRK05480.1"/>
    <property type="match status" value="1"/>
</dbReference>
<dbReference type="PANTHER" id="PTHR10285">
    <property type="entry name" value="URIDINE KINASE"/>
    <property type="match status" value="1"/>
</dbReference>
<evidence type="ECO:0000256" key="12">
    <source>
        <dbReference type="ARBA" id="ARBA00030641"/>
    </source>
</evidence>
<accession>A0ABY8E7Z0</accession>
<comment type="catalytic activity">
    <reaction evidence="15 16 17">
        <text>uridine + ATP = UMP + ADP + H(+)</text>
        <dbReference type="Rhea" id="RHEA:16825"/>
        <dbReference type="ChEBI" id="CHEBI:15378"/>
        <dbReference type="ChEBI" id="CHEBI:16704"/>
        <dbReference type="ChEBI" id="CHEBI:30616"/>
        <dbReference type="ChEBI" id="CHEBI:57865"/>
        <dbReference type="ChEBI" id="CHEBI:456216"/>
        <dbReference type="EC" id="2.7.1.48"/>
    </reaction>
</comment>
<evidence type="ECO:0000256" key="4">
    <source>
        <dbReference type="ARBA" id="ARBA00005408"/>
    </source>
</evidence>